<feature type="domain" description="Sacsin/Nov" evidence="2">
    <location>
        <begin position="31"/>
        <end position="121"/>
    </location>
</feature>
<dbReference type="Proteomes" id="UP001197741">
    <property type="component" value="Unassembled WGS sequence"/>
</dbReference>
<accession>A0AAW4USH6</accession>
<dbReference type="Gene3D" id="3.30.565.10">
    <property type="entry name" value="Histidine kinase-like ATPase, C-terminal domain"/>
    <property type="match status" value="1"/>
</dbReference>
<proteinExistence type="predicted"/>
<dbReference type="InterPro" id="IPR058210">
    <property type="entry name" value="SACS/Nov_dom"/>
</dbReference>
<dbReference type="PANTHER" id="PTHR32387:SF0">
    <property type="entry name" value="PROTEIN NO VEIN"/>
    <property type="match status" value="1"/>
</dbReference>
<sequence>MEIVEKIHDIFLEEAKKSPILMSDLASMERYISESYTGRSLIELLQNADDACASKLIIKEIRKQVYLVANNGRTFDERDLEALCRSGASTKHRKNNTIGYRGIGFKSVVNYSNIVHLYSGDIKATFSKMLTQKEIPEAENVPLIRIPHNFEGNEYIKYIYEYLRNEYTTIFIFEVNNNCLLDEIEMFDSSCMLFLRNIKEIIFDSKSRENVFLTRNNQIEDNIKMVQLIGTEDNQNWLVYNDSKNNVTDIAFKYYDNETVMARDNEAVFHSFMPTNNRVNIPLKINGDFSTDPSRTKIVLDTETTDTINNVVELFGKIIEPIWQKKTDIYGIINILGQASLDPLRTIKGNTISDILVEKIIKKSQNIVLLNNINLGGVFLQPQWMTNDDFKIICEINDIVGIGNELELDIKGIMKFAKLIGVHILNIDIILNTMAKNVLSKETRIGVLSEIINRSRLGLEKSTLYNFNNANIISFESGVKSLNDYDCKELVEESFNLAVIEKVDSKSFVEQFYKKMGINYAFKFNDECEDSYKKNNLDLGVKRISKASNVKKWRSVEENTIEILRGFDEIANVLDVAAQNVGYDIEVITKDGTHKYFEVKSVDNIGAPFSMTNNEFSAAVQYKEKYYLAIVNQSDNYIEICFISDPINSLNMTKRVTKWEWYCNSYDGNYTKYIV</sequence>
<name>A0AAW4USH6_9FIRM</name>
<evidence type="ECO:0000259" key="2">
    <source>
        <dbReference type="Pfam" id="PF25794"/>
    </source>
</evidence>
<evidence type="ECO:0000313" key="3">
    <source>
        <dbReference type="EMBL" id="MCB6961061.1"/>
    </source>
</evidence>
<dbReference type="EMBL" id="JAJCJQ010000012">
    <property type="protein sequence ID" value="MCB6961061.1"/>
    <property type="molecule type" value="Genomic_DNA"/>
</dbReference>
<reference evidence="3" key="1">
    <citation type="submission" date="2021-10" db="EMBL/GenBank/DDBJ databases">
        <title>Collection of gut derived symbiotic bacterial strains cultured from healthy donors.</title>
        <authorList>
            <person name="Lin H."/>
            <person name="Littmann E."/>
            <person name="Kohout C."/>
            <person name="Pamer E.G."/>
        </authorList>
    </citation>
    <scope>NUCLEOTIDE SEQUENCE</scope>
    <source>
        <strain evidence="3">DFI.7.28A</strain>
    </source>
</reference>
<comment type="caution">
    <text evidence="3">The sequence shown here is derived from an EMBL/GenBank/DDBJ whole genome shotgun (WGS) entry which is preliminary data.</text>
</comment>
<dbReference type="PANTHER" id="PTHR32387">
    <property type="entry name" value="WU:FJ29H11"/>
    <property type="match status" value="1"/>
</dbReference>
<protein>
    <submittedName>
        <fullName evidence="3">DUF3883 domain-containing protein</fullName>
    </submittedName>
</protein>
<feature type="domain" description="Protein NO VEIN C-terminal" evidence="1">
    <location>
        <begin position="570"/>
        <end position="635"/>
    </location>
</feature>
<evidence type="ECO:0000313" key="4">
    <source>
        <dbReference type="Proteomes" id="UP001197741"/>
    </source>
</evidence>
<dbReference type="RefSeq" id="WP_306778622.1">
    <property type="nucleotide sequence ID" value="NZ_JAJCJQ010000012.1"/>
</dbReference>
<dbReference type="NCBIfam" id="NF047352">
    <property type="entry name" value="P_loop_sacsin"/>
    <property type="match status" value="1"/>
</dbReference>
<evidence type="ECO:0000259" key="1">
    <source>
        <dbReference type="Pfam" id="PF13020"/>
    </source>
</evidence>
<gene>
    <name evidence="3" type="ORF">LIZ82_09215</name>
</gene>
<dbReference type="Pfam" id="PF13020">
    <property type="entry name" value="NOV_C"/>
    <property type="match status" value="1"/>
</dbReference>
<dbReference type="AlphaFoldDB" id="A0AAW4USH6"/>
<dbReference type="InterPro" id="IPR036890">
    <property type="entry name" value="HATPase_C_sf"/>
</dbReference>
<dbReference type="InterPro" id="IPR024975">
    <property type="entry name" value="NOV_C"/>
</dbReference>
<organism evidence="3 4">
    <name type="scientific">Agathobacter rectalis</name>
    <dbReference type="NCBI Taxonomy" id="39491"/>
    <lineage>
        <taxon>Bacteria</taxon>
        <taxon>Bacillati</taxon>
        <taxon>Bacillota</taxon>
        <taxon>Clostridia</taxon>
        <taxon>Lachnospirales</taxon>
        <taxon>Lachnospiraceae</taxon>
        <taxon>Agathobacter</taxon>
    </lineage>
</organism>
<dbReference type="Pfam" id="PF25794">
    <property type="entry name" value="SACS"/>
    <property type="match status" value="1"/>
</dbReference>
<dbReference type="InterPro" id="IPR052957">
    <property type="entry name" value="Auxin_embryo_med"/>
</dbReference>
<dbReference type="SUPFAM" id="SSF55874">
    <property type="entry name" value="ATPase domain of HSP90 chaperone/DNA topoisomerase II/histidine kinase"/>
    <property type="match status" value="1"/>
</dbReference>